<comment type="caution">
    <text evidence="1">The sequence shown here is derived from an EMBL/GenBank/DDBJ whole genome shotgun (WGS) entry which is preliminary data.</text>
</comment>
<gene>
    <name evidence="1" type="ORF">NE237_025600</name>
</gene>
<protein>
    <submittedName>
        <fullName evidence="1">Uncharacterized protein</fullName>
    </submittedName>
</protein>
<name>A0A9Q0JZN3_9MAGN</name>
<proteinExistence type="predicted"/>
<dbReference type="Proteomes" id="UP001141806">
    <property type="component" value="Unassembled WGS sequence"/>
</dbReference>
<evidence type="ECO:0000313" key="2">
    <source>
        <dbReference type="Proteomes" id="UP001141806"/>
    </source>
</evidence>
<sequence>MKHLHATNCLGIQNIQNWNHTAAVHQICLKILTAFISLILLTSKPPSIFGRQTASQKINLHLSIQAGTDHKKWGNNDSNFFITVPGMPNKPDQYVTVAAGSRPEFLVMTPINMETNRQ</sequence>
<dbReference type="EMBL" id="JAMYWD010000010">
    <property type="protein sequence ID" value="KAJ4958489.1"/>
    <property type="molecule type" value="Genomic_DNA"/>
</dbReference>
<dbReference type="AlphaFoldDB" id="A0A9Q0JZN3"/>
<accession>A0A9Q0JZN3</accession>
<reference evidence="1" key="1">
    <citation type="journal article" date="2023" name="Plant J.">
        <title>The genome of the king protea, Protea cynaroides.</title>
        <authorList>
            <person name="Chang J."/>
            <person name="Duong T.A."/>
            <person name="Schoeman C."/>
            <person name="Ma X."/>
            <person name="Roodt D."/>
            <person name="Barker N."/>
            <person name="Li Z."/>
            <person name="Van de Peer Y."/>
            <person name="Mizrachi E."/>
        </authorList>
    </citation>
    <scope>NUCLEOTIDE SEQUENCE</scope>
    <source>
        <tissue evidence="1">Young leaves</tissue>
    </source>
</reference>
<evidence type="ECO:0000313" key="1">
    <source>
        <dbReference type="EMBL" id="KAJ4958489.1"/>
    </source>
</evidence>
<keyword evidence="2" id="KW-1185">Reference proteome</keyword>
<organism evidence="1 2">
    <name type="scientific">Protea cynaroides</name>
    <dbReference type="NCBI Taxonomy" id="273540"/>
    <lineage>
        <taxon>Eukaryota</taxon>
        <taxon>Viridiplantae</taxon>
        <taxon>Streptophyta</taxon>
        <taxon>Embryophyta</taxon>
        <taxon>Tracheophyta</taxon>
        <taxon>Spermatophyta</taxon>
        <taxon>Magnoliopsida</taxon>
        <taxon>Proteales</taxon>
        <taxon>Proteaceae</taxon>
        <taxon>Protea</taxon>
    </lineage>
</organism>